<organism evidence="7 8">
    <name type="scientific">Piloderma croceum (strain F 1598)</name>
    <dbReference type="NCBI Taxonomy" id="765440"/>
    <lineage>
        <taxon>Eukaryota</taxon>
        <taxon>Fungi</taxon>
        <taxon>Dikarya</taxon>
        <taxon>Basidiomycota</taxon>
        <taxon>Agaricomycotina</taxon>
        <taxon>Agaricomycetes</taxon>
        <taxon>Agaricomycetidae</taxon>
        <taxon>Atheliales</taxon>
        <taxon>Atheliaceae</taxon>
        <taxon>Piloderma</taxon>
    </lineage>
</organism>
<dbReference type="PROSITE" id="PS50850">
    <property type="entry name" value="MFS"/>
    <property type="match status" value="1"/>
</dbReference>
<dbReference type="EMBL" id="KN833049">
    <property type="protein sequence ID" value="KIM75207.1"/>
    <property type="molecule type" value="Genomic_DNA"/>
</dbReference>
<feature type="transmembrane region" description="Helical" evidence="5">
    <location>
        <begin position="408"/>
        <end position="431"/>
    </location>
</feature>
<keyword evidence="4 5" id="KW-0472">Membrane</keyword>
<accession>A0A0C3BD52</accession>
<feature type="transmembrane region" description="Helical" evidence="5">
    <location>
        <begin position="475"/>
        <end position="496"/>
    </location>
</feature>
<feature type="transmembrane region" description="Helical" evidence="5">
    <location>
        <begin position="56"/>
        <end position="74"/>
    </location>
</feature>
<dbReference type="InterPro" id="IPR036259">
    <property type="entry name" value="MFS_trans_sf"/>
</dbReference>
<gene>
    <name evidence="7" type="ORF">PILCRDRAFT_79206</name>
</gene>
<evidence type="ECO:0000256" key="4">
    <source>
        <dbReference type="ARBA" id="ARBA00023136"/>
    </source>
</evidence>
<feature type="transmembrane region" description="Helical" evidence="5">
    <location>
        <begin position="371"/>
        <end position="396"/>
    </location>
</feature>
<protein>
    <recommendedName>
        <fullName evidence="6">Major facilitator superfamily (MFS) profile domain-containing protein</fullName>
    </recommendedName>
</protein>
<feature type="transmembrane region" description="Helical" evidence="5">
    <location>
        <begin position="281"/>
        <end position="301"/>
    </location>
</feature>
<evidence type="ECO:0000313" key="8">
    <source>
        <dbReference type="Proteomes" id="UP000054166"/>
    </source>
</evidence>
<keyword evidence="8" id="KW-1185">Reference proteome</keyword>
<feature type="transmembrane region" description="Helical" evidence="5">
    <location>
        <begin position="212"/>
        <end position="234"/>
    </location>
</feature>
<keyword evidence="2 5" id="KW-0812">Transmembrane</keyword>
<dbReference type="AlphaFoldDB" id="A0A0C3BD52"/>
<dbReference type="HOGENOM" id="CLU_000960_22_0_1"/>
<dbReference type="GO" id="GO:0022857">
    <property type="term" value="F:transmembrane transporter activity"/>
    <property type="evidence" value="ECO:0007669"/>
    <property type="project" value="InterPro"/>
</dbReference>
<evidence type="ECO:0000256" key="1">
    <source>
        <dbReference type="ARBA" id="ARBA00004141"/>
    </source>
</evidence>
<feature type="transmembrane region" description="Helical" evidence="5">
    <location>
        <begin position="111"/>
        <end position="132"/>
    </location>
</feature>
<evidence type="ECO:0000313" key="7">
    <source>
        <dbReference type="EMBL" id="KIM75207.1"/>
    </source>
</evidence>
<name>A0A0C3BD52_PILCF</name>
<feature type="transmembrane region" description="Helical" evidence="5">
    <location>
        <begin position="348"/>
        <end position="365"/>
    </location>
</feature>
<dbReference type="STRING" id="765440.A0A0C3BD52"/>
<dbReference type="InterPro" id="IPR011701">
    <property type="entry name" value="MFS"/>
</dbReference>
<dbReference type="InParanoid" id="A0A0C3BD52"/>
<dbReference type="GO" id="GO:0005886">
    <property type="term" value="C:plasma membrane"/>
    <property type="evidence" value="ECO:0007669"/>
    <property type="project" value="TreeGrafter"/>
</dbReference>
<sequence length="524" mass="55316">MDDKPQNNTSPAPQRGLHFWLVILSLATCIFISALELSGVATALPVIVSELHGSQFVWVGSAYALAATAFLPTSGGLAQVFGRRPVMLASLFIFAVGSAICGAAPSMNVLILGRAIQGFGGGGLASISQIVMSDIVSLQERGKFNGLLGISWAIACGSGPLIGGACAEHGQWRWFFYLNIPVCGFVAALVIFSVRLKTPGGTVKEKLGRMDWIGNIFVIASSTSCMIALTWGGVQFPWSSAHVLVPLILGLLGLTGFFAYEAKLAQHPIVPFSLLSTRTGLSGYLQTFFMPIPLAALIYYMAVYFQVCQGASPIASGVDSLGMSVVTAPSGVVAGLSVAITKRYRPQLWASWVLVMIGTGLLSTLKANSSLASAIGYFVVVSVGLGISSSTTYFPVLAPLPVEANASAVAFFTFVRNFAMIWGVTIGGTILQNQLKRNLPAQFSDSFPEGAEIAYSIIPLVRGLEQPLKDEVRVAFAKSLSVIWKFLVGIGGLGLLSSFGMKHLPLHTDTDKDWGVAASAPPDP</sequence>
<evidence type="ECO:0000259" key="6">
    <source>
        <dbReference type="PROSITE" id="PS50850"/>
    </source>
</evidence>
<dbReference type="PANTHER" id="PTHR23501:SF102">
    <property type="entry name" value="DRUG TRANSPORTER, PUTATIVE (AFU_ORTHOLOGUE AFUA_3G08530)-RELATED"/>
    <property type="match status" value="1"/>
</dbReference>
<evidence type="ECO:0000256" key="2">
    <source>
        <dbReference type="ARBA" id="ARBA00022692"/>
    </source>
</evidence>
<comment type="subcellular location">
    <subcellularLocation>
        <location evidence="1">Membrane</location>
        <topology evidence="1">Multi-pass membrane protein</topology>
    </subcellularLocation>
</comment>
<dbReference type="Proteomes" id="UP000054166">
    <property type="component" value="Unassembled WGS sequence"/>
</dbReference>
<reference evidence="8" key="2">
    <citation type="submission" date="2015-01" db="EMBL/GenBank/DDBJ databases">
        <title>Evolutionary Origins and Diversification of the Mycorrhizal Mutualists.</title>
        <authorList>
            <consortium name="DOE Joint Genome Institute"/>
            <consortium name="Mycorrhizal Genomics Consortium"/>
            <person name="Kohler A."/>
            <person name="Kuo A."/>
            <person name="Nagy L.G."/>
            <person name="Floudas D."/>
            <person name="Copeland A."/>
            <person name="Barry K.W."/>
            <person name="Cichocki N."/>
            <person name="Veneault-Fourrey C."/>
            <person name="LaButti K."/>
            <person name="Lindquist E.A."/>
            <person name="Lipzen A."/>
            <person name="Lundell T."/>
            <person name="Morin E."/>
            <person name="Murat C."/>
            <person name="Riley R."/>
            <person name="Ohm R."/>
            <person name="Sun H."/>
            <person name="Tunlid A."/>
            <person name="Henrissat B."/>
            <person name="Grigoriev I.V."/>
            <person name="Hibbett D.S."/>
            <person name="Martin F."/>
        </authorList>
    </citation>
    <scope>NUCLEOTIDE SEQUENCE [LARGE SCALE GENOMIC DNA]</scope>
    <source>
        <strain evidence="8">F 1598</strain>
    </source>
</reference>
<dbReference type="Gene3D" id="1.20.1250.20">
    <property type="entry name" value="MFS general substrate transporter like domains"/>
    <property type="match status" value="1"/>
</dbReference>
<evidence type="ECO:0000256" key="5">
    <source>
        <dbReference type="SAM" id="Phobius"/>
    </source>
</evidence>
<reference evidence="7 8" key="1">
    <citation type="submission" date="2014-04" db="EMBL/GenBank/DDBJ databases">
        <authorList>
            <consortium name="DOE Joint Genome Institute"/>
            <person name="Kuo A."/>
            <person name="Tarkka M."/>
            <person name="Buscot F."/>
            <person name="Kohler A."/>
            <person name="Nagy L.G."/>
            <person name="Floudas D."/>
            <person name="Copeland A."/>
            <person name="Barry K.W."/>
            <person name="Cichocki N."/>
            <person name="Veneault-Fourrey C."/>
            <person name="LaButti K."/>
            <person name="Lindquist E.A."/>
            <person name="Lipzen A."/>
            <person name="Lundell T."/>
            <person name="Morin E."/>
            <person name="Murat C."/>
            <person name="Sun H."/>
            <person name="Tunlid A."/>
            <person name="Henrissat B."/>
            <person name="Grigoriev I.V."/>
            <person name="Hibbett D.S."/>
            <person name="Martin F."/>
            <person name="Nordberg H.P."/>
            <person name="Cantor M.N."/>
            <person name="Hua S.X."/>
        </authorList>
    </citation>
    <scope>NUCLEOTIDE SEQUENCE [LARGE SCALE GENOMIC DNA]</scope>
    <source>
        <strain evidence="7 8">F 1598</strain>
    </source>
</reference>
<dbReference type="SUPFAM" id="SSF103473">
    <property type="entry name" value="MFS general substrate transporter"/>
    <property type="match status" value="1"/>
</dbReference>
<feature type="domain" description="Major facilitator superfamily (MFS) profile" evidence="6">
    <location>
        <begin position="22"/>
        <end position="469"/>
    </location>
</feature>
<keyword evidence="3 5" id="KW-1133">Transmembrane helix</keyword>
<evidence type="ECO:0000256" key="3">
    <source>
        <dbReference type="ARBA" id="ARBA00022989"/>
    </source>
</evidence>
<feature type="transmembrane region" description="Helical" evidence="5">
    <location>
        <begin position="144"/>
        <end position="162"/>
    </location>
</feature>
<proteinExistence type="predicted"/>
<feature type="transmembrane region" description="Helical" evidence="5">
    <location>
        <begin position="174"/>
        <end position="192"/>
    </location>
</feature>
<dbReference type="OrthoDB" id="3437016at2759"/>
<feature type="transmembrane region" description="Helical" evidence="5">
    <location>
        <begin position="20"/>
        <end position="44"/>
    </location>
</feature>
<feature type="transmembrane region" description="Helical" evidence="5">
    <location>
        <begin position="86"/>
        <end position="105"/>
    </location>
</feature>
<dbReference type="InterPro" id="IPR020846">
    <property type="entry name" value="MFS_dom"/>
</dbReference>
<dbReference type="Pfam" id="PF07690">
    <property type="entry name" value="MFS_1"/>
    <property type="match status" value="1"/>
</dbReference>
<feature type="transmembrane region" description="Helical" evidence="5">
    <location>
        <begin position="240"/>
        <end position="260"/>
    </location>
</feature>
<dbReference type="PANTHER" id="PTHR23501">
    <property type="entry name" value="MAJOR FACILITATOR SUPERFAMILY"/>
    <property type="match status" value="1"/>
</dbReference>